<evidence type="ECO:0000313" key="2">
    <source>
        <dbReference type="EMBL" id="QBF81305.1"/>
    </source>
</evidence>
<proteinExistence type="predicted"/>
<evidence type="ECO:0000256" key="1">
    <source>
        <dbReference type="SAM" id="SignalP"/>
    </source>
</evidence>
<keyword evidence="1" id="KW-0732">Signal</keyword>
<dbReference type="Proteomes" id="UP000291106">
    <property type="component" value="Chromosome"/>
</dbReference>
<reference evidence="2 3" key="1">
    <citation type="submission" date="2019-02" db="EMBL/GenBank/DDBJ databases">
        <title>Shewanella sp. D4-2 isolated from Dokdo Island.</title>
        <authorList>
            <person name="Baek K."/>
        </authorList>
    </citation>
    <scope>NUCLEOTIDE SEQUENCE [LARGE SCALE GENOMIC DNA]</scope>
    <source>
        <strain evidence="2 3">D4-2</strain>
    </source>
</reference>
<dbReference type="AlphaFoldDB" id="A0A411PCL7"/>
<feature type="chain" id="PRO_5019091882" evidence="1">
    <location>
        <begin position="23"/>
        <end position="122"/>
    </location>
</feature>
<organism evidence="2 3">
    <name type="scientific">Shewanella maritima</name>
    <dbReference type="NCBI Taxonomy" id="2520507"/>
    <lineage>
        <taxon>Bacteria</taxon>
        <taxon>Pseudomonadati</taxon>
        <taxon>Pseudomonadota</taxon>
        <taxon>Gammaproteobacteria</taxon>
        <taxon>Alteromonadales</taxon>
        <taxon>Shewanellaceae</taxon>
        <taxon>Shewanella</taxon>
    </lineage>
</organism>
<evidence type="ECO:0000313" key="3">
    <source>
        <dbReference type="Proteomes" id="UP000291106"/>
    </source>
</evidence>
<gene>
    <name evidence="2" type="ORF">EXU30_00275</name>
</gene>
<keyword evidence="3" id="KW-1185">Reference proteome</keyword>
<protein>
    <submittedName>
        <fullName evidence="2">Uncharacterized protein</fullName>
    </submittedName>
</protein>
<feature type="signal peptide" evidence="1">
    <location>
        <begin position="1"/>
        <end position="22"/>
    </location>
</feature>
<accession>A0A411PCL7</accession>
<dbReference type="RefSeq" id="WP_130597298.1">
    <property type="nucleotide sequence ID" value="NZ_CP036200.1"/>
</dbReference>
<dbReference type="KEGG" id="smai:EXU30_00275"/>
<sequence length="122" mass="13452">MMKGLLLVLGLISALLSSIVQATTIYDTASYESPQKDITEQWLCGAFNSFPAKIMDLEACRDQGKNSINLWGDSWANVLQIQVHPMKSFGIALLHGQMGRGSMTKKSVTHSNKKIYQKAHAP</sequence>
<dbReference type="EMBL" id="CP036200">
    <property type="protein sequence ID" value="QBF81305.1"/>
    <property type="molecule type" value="Genomic_DNA"/>
</dbReference>
<name>A0A411PCL7_9GAMM</name>